<reference evidence="13 14" key="1">
    <citation type="submission" date="2023-08" db="EMBL/GenBank/DDBJ databases">
        <title>genomic of DY56.</title>
        <authorList>
            <person name="Wang Y."/>
        </authorList>
    </citation>
    <scope>NUCLEOTIDE SEQUENCE [LARGE SCALE GENOMIC DNA]</scope>
    <source>
        <strain evidence="13 14">DY56-A-20</strain>
    </source>
</reference>
<dbReference type="CDD" id="cd10027">
    <property type="entry name" value="UDG-F1-like"/>
    <property type="match status" value="1"/>
</dbReference>
<comment type="caution">
    <text evidence="13">The sequence shown here is derived from an EMBL/GenBank/DDBJ whole genome shotgun (WGS) entry which is preliminary data.</text>
</comment>
<dbReference type="InterPro" id="IPR002043">
    <property type="entry name" value="UDG_fam1"/>
</dbReference>
<evidence type="ECO:0000256" key="1">
    <source>
        <dbReference type="ARBA" id="ARBA00001400"/>
    </source>
</evidence>
<dbReference type="PROSITE" id="PS00130">
    <property type="entry name" value="U_DNA_GLYCOSYLASE"/>
    <property type="match status" value="1"/>
</dbReference>
<dbReference type="HAMAP" id="MF_00148">
    <property type="entry name" value="UDG"/>
    <property type="match status" value="1"/>
</dbReference>
<dbReference type="Pfam" id="PF03167">
    <property type="entry name" value="UDG"/>
    <property type="match status" value="1"/>
</dbReference>
<dbReference type="Gene3D" id="3.40.470.10">
    <property type="entry name" value="Uracil-DNA glycosylase-like domain"/>
    <property type="match status" value="1"/>
</dbReference>
<comment type="catalytic activity">
    <reaction evidence="1 9 11">
        <text>Hydrolyzes single-stranded DNA or mismatched double-stranded DNA and polynucleotides, releasing free uracil.</text>
        <dbReference type="EC" id="3.2.2.27"/>
    </reaction>
</comment>
<gene>
    <name evidence="9" type="primary">ung</name>
    <name evidence="13" type="ORF">Q9K01_00965</name>
</gene>
<evidence type="ECO:0000256" key="7">
    <source>
        <dbReference type="ARBA" id="ARBA00022801"/>
    </source>
</evidence>
<evidence type="ECO:0000256" key="9">
    <source>
        <dbReference type="HAMAP-Rule" id="MF_00148"/>
    </source>
</evidence>
<organism evidence="13 14">
    <name type="scientific">Qipengyuania benthica</name>
    <dbReference type="NCBI Taxonomy" id="3067651"/>
    <lineage>
        <taxon>Bacteria</taxon>
        <taxon>Pseudomonadati</taxon>
        <taxon>Pseudomonadota</taxon>
        <taxon>Alphaproteobacteria</taxon>
        <taxon>Sphingomonadales</taxon>
        <taxon>Erythrobacteraceae</taxon>
        <taxon>Qipengyuania</taxon>
    </lineage>
</organism>
<comment type="similarity">
    <text evidence="3 9 11">Belongs to the uracil-DNA glycosylase (UDG) superfamily. UNG family.</text>
</comment>
<keyword evidence="8 9" id="KW-0234">DNA repair</keyword>
<dbReference type="SUPFAM" id="SSF52141">
    <property type="entry name" value="Uracil-DNA glycosylase-like"/>
    <property type="match status" value="1"/>
</dbReference>
<keyword evidence="14" id="KW-1185">Reference proteome</keyword>
<evidence type="ECO:0000259" key="12">
    <source>
        <dbReference type="SMART" id="SM00986"/>
    </source>
</evidence>
<dbReference type="EMBL" id="JAVAIL010000001">
    <property type="protein sequence ID" value="MDP4538197.1"/>
    <property type="molecule type" value="Genomic_DNA"/>
</dbReference>
<dbReference type="PANTHER" id="PTHR11264">
    <property type="entry name" value="URACIL-DNA GLYCOSYLASE"/>
    <property type="match status" value="1"/>
</dbReference>
<comment type="function">
    <text evidence="2 9 11">Excises uracil residues from the DNA which can arise as a result of misincorporation of dUMP residues by DNA polymerase or due to deamination of cytosine.</text>
</comment>
<evidence type="ECO:0000256" key="5">
    <source>
        <dbReference type="ARBA" id="ARBA00018429"/>
    </source>
</evidence>
<dbReference type="NCBIfam" id="NF003592">
    <property type="entry name" value="PRK05254.1-5"/>
    <property type="match status" value="1"/>
</dbReference>
<dbReference type="SMART" id="SM00986">
    <property type="entry name" value="UDG"/>
    <property type="match status" value="1"/>
</dbReference>
<dbReference type="InterPro" id="IPR005122">
    <property type="entry name" value="Uracil-DNA_glycosylase-like"/>
</dbReference>
<keyword evidence="13" id="KW-0326">Glycosidase</keyword>
<dbReference type="NCBIfam" id="TIGR00628">
    <property type="entry name" value="ung"/>
    <property type="match status" value="1"/>
</dbReference>
<dbReference type="NCBIfam" id="NF003589">
    <property type="entry name" value="PRK05254.1-2"/>
    <property type="match status" value="1"/>
</dbReference>
<evidence type="ECO:0000313" key="14">
    <source>
        <dbReference type="Proteomes" id="UP001235664"/>
    </source>
</evidence>
<feature type="domain" description="Uracil-DNA glycosylase-like" evidence="12">
    <location>
        <begin position="57"/>
        <end position="223"/>
    </location>
</feature>
<dbReference type="RefSeq" id="WP_305928343.1">
    <property type="nucleotide sequence ID" value="NZ_JAVAIL010000001.1"/>
</dbReference>
<dbReference type="InterPro" id="IPR018085">
    <property type="entry name" value="Ura-DNA_Glyclase_AS"/>
</dbReference>
<dbReference type="SMART" id="SM00987">
    <property type="entry name" value="UreE_C"/>
    <property type="match status" value="1"/>
</dbReference>
<evidence type="ECO:0000256" key="3">
    <source>
        <dbReference type="ARBA" id="ARBA00008184"/>
    </source>
</evidence>
<sequence>MNDSDLSGSGVPQSWRDVLEPVLAGDESRRLGGWLRAEEAAGKPIYPPRGSRLRALELTEREAVRVVILGQDPYHGPGQAMGLSFSVPDGVRVPPSLANIYKELRADLGLEIPPHGDLTPWAQRGVLLLNTTLTVEAGQAGSHAGRGWDAVTDAVVAAVAQAERPSVFVLWGAHAQKKATRLPELAEGSDGRHLVLRSPHPSPLSAHRGFFGSRPFSKANAFLDQAGRGAIDWRLPITGGPA</sequence>
<dbReference type="Proteomes" id="UP001235664">
    <property type="component" value="Unassembled WGS sequence"/>
</dbReference>
<keyword evidence="6 9" id="KW-0227">DNA damage</keyword>
<evidence type="ECO:0000256" key="6">
    <source>
        <dbReference type="ARBA" id="ARBA00022763"/>
    </source>
</evidence>
<evidence type="ECO:0000313" key="13">
    <source>
        <dbReference type="EMBL" id="MDP4538197.1"/>
    </source>
</evidence>
<evidence type="ECO:0000256" key="8">
    <source>
        <dbReference type="ARBA" id="ARBA00023204"/>
    </source>
</evidence>
<dbReference type="NCBIfam" id="NF003591">
    <property type="entry name" value="PRK05254.1-4"/>
    <property type="match status" value="1"/>
</dbReference>
<dbReference type="EC" id="3.2.2.27" evidence="4 9"/>
<evidence type="ECO:0000256" key="2">
    <source>
        <dbReference type="ARBA" id="ARBA00002631"/>
    </source>
</evidence>
<feature type="active site" description="Proton acceptor" evidence="9 10">
    <location>
        <position position="72"/>
    </location>
</feature>
<protein>
    <recommendedName>
        <fullName evidence="5 9">Uracil-DNA glycosylase</fullName>
        <shortName evidence="9">UDG</shortName>
        <ecNumber evidence="4 9">3.2.2.27</ecNumber>
    </recommendedName>
</protein>
<dbReference type="NCBIfam" id="NF003588">
    <property type="entry name" value="PRK05254.1-1"/>
    <property type="match status" value="1"/>
</dbReference>
<proteinExistence type="inferred from homology"/>
<accession>A0ABT9H4F5</accession>
<keyword evidence="9" id="KW-0963">Cytoplasm</keyword>
<evidence type="ECO:0000256" key="4">
    <source>
        <dbReference type="ARBA" id="ARBA00012030"/>
    </source>
</evidence>
<evidence type="ECO:0000256" key="10">
    <source>
        <dbReference type="PROSITE-ProRule" id="PRU10072"/>
    </source>
</evidence>
<dbReference type="PANTHER" id="PTHR11264:SF0">
    <property type="entry name" value="URACIL-DNA GLYCOSYLASE"/>
    <property type="match status" value="1"/>
</dbReference>
<name>A0ABT9H4F5_9SPHN</name>
<dbReference type="InterPro" id="IPR036895">
    <property type="entry name" value="Uracil-DNA_glycosylase-like_sf"/>
</dbReference>
<dbReference type="GO" id="GO:0004844">
    <property type="term" value="F:uracil DNA N-glycosylase activity"/>
    <property type="evidence" value="ECO:0007669"/>
    <property type="project" value="UniProtKB-EC"/>
</dbReference>
<evidence type="ECO:0000256" key="11">
    <source>
        <dbReference type="RuleBase" id="RU003780"/>
    </source>
</evidence>
<keyword evidence="7 9" id="KW-0378">Hydrolase</keyword>
<comment type="subcellular location">
    <subcellularLocation>
        <location evidence="9">Cytoplasm</location>
    </subcellularLocation>
</comment>